<evidence type="ECO:0000313" key="3">
    <source>
        <dbReference type="EMBL" id="CAH0728824.1"/>
    </source>
</evidence>
<keyword evidence="4" id="KW-1185">Reference proteome</keyword>
<feature type="non-terminal residue" evidence="3">
    <location>
        <position position="807"/>
    </location>
</feature>
<feature type="region of interest" description="Disordered" evidence="1">
    <location>
        <begin position="136"/>
        <end position="170"/>
    </location>
</feature>
<dbReference type="PANTHER" id="PTHR47771:SF14">
    <property type="entry name" value="RH73259P"/>
    <property type="match status" value="1"/>
</dbReference>
<proteinExistence type="predicted"/>
<feature type="chain" id="PRO_5035424047" evidence="2">
    <location>
        <begin position="22"/>
        <end position="807"/>
    </location>
</feature>
<reference evidence="3" key="1">
    <citation type="submission" date="2021-12" db="EMBL/GenBank/DDBJ databases">
        <authorList>
            <person name="Martin H S."/>
        </authorList>
    </citation>
    <scope>NUCLEOTIDE SEQUENCE</scope>
</reference>
<feature type="region of interest" description="Disordered" evidence="1">
    <location>
        <begin position="703"/>
        <end position="792"/>
    </location>
</feature>
<feature type="compositionally biased region" description="Basic and acidic residues" evidence="1">
    <location>
        <begin position="766"/>
        <end position="788"/>
    </location>
</feature>
<keyword evidence="2" id="KW-0732">Signal</keyword>
<name>A0A8J9V1Z0_9NEOP</name>
<gene>
    <name evidence="3" type="ORF">BINO364_LOCUS13998</name>
</gene>
<evidence type="ECO:0000256" key="2">
    <source>
        <dbReference type="SAM" id="SignalP"/>
    </source>
</evidence>
<protein>
    <submittedName>
        <fullName evidence="3">Uncharacterized protein</fullName>
    </submittedName>
</protein>
<evidence type="ECO:0000313" key="4">
    <source>
        <dbReference type="Proteomes" id="UP000838878"/>
    </source>
</evidence>
<dbReference type="OrthoDB" id="7699235at2759"/>
<dbReference type="Proteomes" id="UP000838878">
    <property type="component" value="Chromosome 7"/>
</dbReference>
<dbReference type="AlphaFoldDB" id="A0A8J9V1Z0"/>
<accession>A0A8J9V1Z0</accession>
<feature type="signal peptide" evidence="2">
    <location>
        <begin position="1"/>
        <end position="21"/>
    </location>
</feature>
<organism evidence="3 4">
    <name type="scientific">Brenthis ino</name>
    <name type="common">lesser marbled fritillary</name>
    <dbReference type="NCBI Taxonomy" id="405034"/>
    <lineage>
        <taxon>Eukaryota</taxon>
        <taxon>Metazoa</taxon>
        <taxon>Ecdysozoa</taxon>
        <taxon>Arthropoda</taxon>
        <taxon>Hexapoda</taxon>
        <taxon>Insecta</taxon>
        <taxon>Pterygota</taxon>
        <taxon>Neoptera</taxon>
        <taxon>Endopterygota</taxon>
        <taxon>Lepidoptera</taxon>
        <taxon>Glossata</taxon>
        <taxon>Ditrysia</taxon>
        <taxon>Papilionoidea</taxon>
        <taxon>Nymphalidae</taxon>
        <taxon>Heliconiinae</taxon>
        <taxon>Argynnini</taxon>
        <taxon>Brenthis</taxon>
    </lineage>
</organism>
<feature type="compositionally biased region" description="Basic and acidic residues" evidence="1">
    <location>
        <begin position="139"/>
        <end position="149"/>
    </location>
</feature>
<dbReference type="PANTHER" id="PTHR47771">
    <property type="entry name" value="LD27203P-RELATED"/>
    <property type="match status" value="1"/>
</dbReference>
<evidence type="ECO:0000256" key="1">
    <source>
        <dbReference type="SAM" id="MobiDB-lite"/>
    </source>
</evidence>
<sequence length="807" mass="93603">MYIKFILVALVIFAVVQDANGKKSKKKRINNDAVESTPQPNVLTYSTFGFNDAGPYDGFVPSSPDYANYLTKSQESSTRLYAPAFPSALDTTGLGSYYDPQPEMGSFTINSGMNGNENLNQGVSINFFTSPNHDLNNSEGKEVNNRNIDDVNSPKYGTKLNSKSKNKHFNNNNNTEYNIFGSVSSVINGDNAVYNKNAYNNYPSLPSAPTSVENNKIVTMSSHSNPSSLKFSKFVDFTDAKNYYPTSVESKYQESMHKPIVIEPIQNSEGNVNFHSFQDNERKIEQSYKNKLNSEQVKQDKEKNSFTNEDVSNSYAKQKNNYKINRFKSDFKDKTKPWHANYNNENNGMRNPMKGYEYATNYSATSFKFDYEEPKKTVIAAFNSSIDEISPSSSNLDFVNYQSPEKEFSNFKNIHNINSFGFDNQDTFSGNYRDKYKPSEDYLNSFKNLYSSIPSTTSHWGNIFKNAEYSSYKKHPSKPYFEDESTDDIVHIPKRPQKYKHGRYTDIKLDDLLLSNAYKPHKINDNKQEYDWPKDFFNTRFKSEEDLLGLRNHDTSHPYHSALKPSYNDFAEEIDYKKLTQKWKQNYLRSKYRDANREYESYASETKPIHVPLPKPYPIEVPHPVIVPVPQPYPVKVPIPKPVAVPVIRELKVPVEKPMPYPVIKKVPYPIEKPVPVPVEKQVHVPVIKPYPVHIPQIRPVFHHTKPHDDQESDFDEDEYIARPDTKKGVYKRPKNSNNRPRPSSRRPSRMTYQDRNRKRVPSKRPGYDQRPRRPYHSEHRPQKYRDFEEYDSDTEFDNYCKRSGRC</sequence>
<dbReference type="EMBL" id="OV170227">
    <property type="protein sequence ID" value="CAH0728824.1"/>
    <property type="molecule type" value="Genomic_DNA"/>
</dbReference>